<feature type="compositionally biased region" description="Pro residues" evidence="5">
    <location>
        <begin position="648"/>
        <end position="657"/>
    </location>
</feature>
<dbReference type="Pfam" id="PF00615">
    <property type="entry name" value="RGS"/>
    <property type="match status" value="1"/>
</dbReference>
<reference evidence="8" key="2">
    <citation type="submission" date="2025-09" db="UniProtKB">
        <authorList>
            <consortium name="Ensembl"/>
        </authorList>
    </citation>
    <scope>IDENTIFICATION</scope>
</reference>
<dbReference type="InterPro" id="IPR016137">
    <property type="entry name" value="RGS"/>
</dbReference>
<dbReference type="CDD" id="cd08706">
    <property type="entry name" value="RGS_R12-like"/>
    <property type="match status" value="1"/>
</dbReference>
<dbReference type="GO" id="GO:0005634">
    <property type="term" value="C:nucleus"/>
    <property type="evidence" value="ECO:0007669"/>
    <property type="project" value="TreeGrafter"/>
</dbReference>
<evidence type="ECO:0000313" key="8">
    <source>
        <dbReference type="Ensembl" id="ENSCCRP00010002612.1"/>
    </source>
</evidence>
<dbReference type="PRINTS" id="PR01301">
    <property type="entry name" value="RGSPROTEIN"/>
</dbReference>
<name>A0A8C1I6G9_CYPCA</name>
<dbReference type="GO" id="GO:0008277">
    <property type="term" value="P:regulation of G protein-coupled receptor signaling pathway"/>
    <property type="evidence" value="ECO:0007669"/>
    <property type="project" value="TreeGrafter"/>
</dbReference>
<dbReference type="InterPro" id="IPR003116">
    <property type="entry name" value="RBD_dom"/>
</dbReference>
<dbReference type="Pfam" id="PF02188">
    <property type="entry name" value="GoLoco"/>
    <property type="match status" value="1"/>
</dbReference>
<evidence type="ECO:0000256" key="5">
    <source>
        <dbReference type="SAM" id="MobiDB-lite"/>
    </source>
</evidence>
<comment type="subcellular location">
    <subcellularLocation>
        <location evidence="1">Cytoplasm</location>
    </subcellularLocation>
</comment>
<feature type="compositionally biased region" description="Polar residues" evidence="5">
    <location>
        <begin position="332"/>
        <end position="349"/>
    </location>
</feature>
<keyword evidence="3" id="KW-0963">Cytoplasm</keyword>
<proteinExistence type="predicted"/>
<dbReference type="PROSITE" id="PS50898">
    <property type="entry name" value="RBD"/>
    <property type="match status" value="2"/>
</dbReference>
<feature type="region of interest" description="Disordered" evidence="5">
    <location>
        <begin position="258"/>
        <end position="301"/>
    </location>
</feature>
<feature type="region of interest" description="Disordered" evidence="5">
    <location>
        <begin position="318"/>
        <end position="350"/>
    </location>
</feature>
<dbReference type="InterPro" id="IPR003109">
    <property type="entry name" value="GoLoco_motif"/>
</dbReference>
<protein>
    <submittedName>
        <fullName evidence="8">Regulator of G protein signaling 12a</fullName>
    </submittedName>
</protein>
<dbReference type="InterPro" id="IPR044926">
    <property type="entry name" value="RGS_subdomain_2"/>
</dbReference>
<evidence type="ECO:0000259" key="7">
    <source>
        <dbReference type="PROSITE" id="PS50898"/>
    </source>
</evidence>
<dbReference type="Pfam" id="PF02196">
    <property type="entry name" value="RBD"/>
    <property type="match status" value="1"/>
</dbReference>
<dbReference type="PANTHER" id="PTHR45945:SF1">
    <property type="entry name" value="REGULATOR OF G-PROTEIN SIGNALING 12"/>
    <property type="match status" value="1"/>
</dbReference>
<dbReference type="InterPro" id="IPR024066">
    <property type="entry name" value="RGS_subdom1/3"/>
</dbReference>
<feature type="compositionally biased region" description="Polar residues" evidence="5">
    <location>
        <begin position="269"/>
        <end position="280"/>
    </location>
</feature>
<keyword evidence="2" id="KW-0343">GTPase activation</keyword>
<organism evidence="8 9">
    <name type="scientific">Cyprinus carpio</name>
    <name type="common">Common carp</name>
    <dbReference type="NCBI Taxonomy" id="7962"/>
    <lineage>
        <taxon>Eukaryota</taxon>
        <taxon>Metazoa</taxon>
        <taxon>Chordata</taxon>
        <taxon>Craniata</taxon>
        <taxon>Vertebrata</taxon>
        <taxon>Euteleostomi</taxon>
        <taxon>Actinopterygii</taxon>
        <taxon>Neopterygii</taxon>
        <taxon>Teleostei</taxon>
        <taxon>Ostariophysi</taxon>
        <taxon>Cypriniformes</taxon>
        <taxon>Cyprinidae</taxon>
        <taxon>Cyprininae</taxon>
        <taxon>Cyprinus</taxon>
    </lineage>
</organism>
<dbReference type="FunFam" id="1.10.167.10:FF:000001">
    <property type="entry name" value="Putative regulator of g-protein signaling 12"/>
    <property type="match status" value="1"/>
</dbReference>
<dbReference type="SUPFAM" id="SSF54236">
    <property type="entry name" value="Ubiquitin-like"/>
    <property type="match status" value="2"/>
</dbReference>
<dbReference type="InterPro" id="IPR029071">
    <property type="entry name" value="Ubiquitin-like_domsf"/>
</dbReference>
<dbReference type="InterPro" id="IPR036305">
    <property type="entry name" value="RGS_sf"/>
</dbReference>
<dbReference type="GO" id="GO:0005737">
    <property type="term" value="C:cytoplasm"/>
    <property type="evidence" value="ECO:0007669"/>
    <property type="project" value="UniProtKB-SubCell"/>
</dbReference>
<feature type="compositionally biased region" description="Basic and acidic residues" evidence="5">
    <location>
        <begin position="292"/>
        <end position="301"/>
    </location>
</feature>
<evidence type="ECO:0000259" key="6">
    <source>
        <dbReference type="PROSITE" id="PS50132"/>
    </source>
</evidence>
<dbReference type="SUPFAM" id="SSF48097">
    <property type="entry name" value="Regulator of G-protein signaling, RGS"/>
    <property type="match status" value="1"/>
</dbReference>
<dbReference type="SMART" id="SM00455">
    <property type="entry name" value="RBD"/>
    <property type="match status" value="2"/>
</dbReference>
<dbReference type="Gene3D" id="1.10.167.10">
    <property type="entry name" value="Regulator of G-protein Signalling 4, domain 2"/>
    <property type="match status" value="1"/>
</dbReference>
<dbReference type="GO" id="GO:0005096">
    <property type="term" value="F:GTPase activator activity"/>
    <property type="evidence" value="ECO:0007669"/>
    <property type="project" value="UniProtKB-KW"/>
</dbReference>
<dbReference type="PROSITE" id="PS50877">
    <property type="entry name" value="GOLOCO"/>
    <property type="match status" value="1"/>
</dbReference>
<reference evidence="8" key="1">
    <citation type="submission" date="2025-08" db="UniProtKB">
        <authorList>
            <consortium name="Ensembl"/>
        </authorList>
    </citation>
    <scope>IDENTIFICATION</scope>
</reference>
<dbReference type="Ensembl" id="ENSCCRT00010002841.1">
    <property type="protein sequence ID" value="ENSCCRP00010002612.1"/>
    <property type="gene ID" value="ENSCCRG00010001120.1"/>
</dbReference>
<dbReference type="AlphaFoldDB" id="A0A8C1I6G9"/>
<dbReference type="Gene3D" id="1.10.196.10">
    <property type="match status" value="1"/>
</dbReference>
<dbReference type="GO" id="GO:0005886">
    <property type="term" value="C:plasma membrane"/>
    <property type="evidence" value="ECO:0007669"/>
    <property type="project" value="TreeGrafter"/>
</dbReference>
<evidence type="ECO:0000256" key="1">
    <source>
        <dbReference type="ARBA" id="ARBA00004496"/>
    </source>
</evidence>
<evidence type="ECO:0000313" key="9">
    <source>
        <dbReference type="Proteomes" id="UP000694427"/>
    </source>
</evidence>
<feature type="domain" description="RBD" evidence="7">
    <location>
        <begin position="360"/>
        <end position="430"/>
    </location>
</feature>
<sequence length="683" mass="75764">MEPIPTLRYKALEDFKHPQRINFTPQLELTSRFFSGAAKHKDGENKGSLFWALTRGRSSVRRPSGPAKRLSLAHSLNDLESAASDGERSGLGHHDCSSVNSLESNGSLPSVTSHCRFSERRVASWAVSFERLLQDPVGVRYFSEFLKKEFSEENILFWQACECFSQVPEHDKKQLSQKAKEIYNRFLSSKATTPVNIDSQAQLADDVLTAPQPNMFKQPQLQIFNLMKMDSYARFLKSTLYQECMLAEVEGQPLPDPCPIPCSPAPSKHSFSSDRSTFSTPKKENKRPKTGRSSDDLREKHSDKKNGFFSWYRYPSIGKGQKKRDAPDLPYSESQNNISSQCEPRSSGSVWEKDKERCSRTCTVMLPDGSSCSIPLRQGASIRQVLLELCQKQHINLAAVDLFLTGGEKPLVLDQDSITLSSRELRLEKRTLFRLDLVPINRSVGLKAKPTKPVTEVLRPVVAKYGLHLGDLVARISGETEVLDLGVPISNLDGLRVVLERADPVLLIISQFDKLYLLVKYSSFLEFFELLSRAQSSRVDDQRGLLRKEDLVLPDFLRVNPDPKPQPPACSTPTSHKPGHTTTTPQPPKPSSSNGHPRAPSPDSPPFTAPLSPILHSSGPQGQEEEGLGDLTLVGEGDISSPNSTLLPSPPISPPPYEGSLPEANFTPPPCLHRHPSPGISPP</sequence>
<feature type="domain" description="RGS" evidence="6">
    <location>
        <begin position="128"/>
        <end position="245"/>
    </location>
</feature>
<dbReference type="PANTHER" id="PTHR45945">
    <property type="entry name" value="REGULATOR OF G-PROTEIN SIGNALING LOCO"/>
    <property type="match status" value="1"/>
</dbReference>
<keyword evidence="4" id="KW-0677">Repeat</keyword>
<accession>A0A8C1I6G9</accession>
<evidence type="ECO:0000256" key="3">
    <source>
        <dbReference type="ARBA" id="ARBA00022490"/>
    </source>
</evidence>
<keyword evidence="9" id="KW-1185">Reference proteome</keyword>
<dbReference type="PROSITE" id="PS50132">
    <property type="entry name" value="RGS"/>
    <property type="match status" value="1"/>
</dbReference>
<dbReference type="SMART" id="SM00390">
    <property type="entry name" value="GoLoco"/>
    <property type="match status" value="1"/>
</dbReference>
<feature type="compositionally biased region" description="Pro residues" evidence="5">
    <location>
        <begin position="599"/>
        <end position="608"/>
    </location>
</feature>
<dbReference type="Pfam" id="PF16612">
    <property type="entry name" value="RGS12_usC"/>
    <property type="match status" value="1"/>
</dbReference>
<dbReference type="SMART" id="SM00315">
    <property type="entry name" value="RGS"/>
    <property type="match status" value="1"/>
</dbReference>
<dbReference type="InterPro" id="IPR046995">
    <property type="entry name" value="RGS10/12/14-like"/>
</dbReference>
<dbReference type="GO" id="GO:0007165">
    <property type="term" value="P:signal transduction"/>
    <property type="evidence" value="ECO:0007669"/>
    <property type="project" value="InterPro"/>
</dbReference>
<evidence type="ECO:0000256" key="4">
    <source>
        <dbReference type="ARBA" id="ARBA00022737"/>
    </source>
</evidence>
<dbReference type="Gene3D" id="3.10.20.90">
    <property type="entry name" value="Phosphatidylinositol 3-kinase Catalytic Subunit, Chain A, domain 1"/>
    <property type="match status" value="2"/>
</dbReference>
<feature type="region of interest" description="Disordered" evidence="5">
    <location>
        <begin position="556"/>
        <end position="683"/>
    </location>
</feature>
<dbReference type="Pfam" id="PF16613">
    <property type="entry name" value="RGS12_us1"/>
    <property type="match status" value="1"/>
</dbReference>
<feature type="domain" description="RBD" evidence="7">
    <location>
        <begin position="432"/>
        <end position="502"/>
    </location>
</feature>
<evidence type="ECO:0000256" key="2">
    <source>
        <dbReference type="ARBA" id="ARBA00022468"/>
    </source>
</evidence>
<dbReference type="Proteomes" id="UP000694427">
    <property type="component" value="Unplaced"/>
</dbReference>